<protein>
    <submittedName>
        <fullName evidence="1">Uncharacterized protein</fullName>
    </submittedName>
</protein>
<evidence type="ECO:0000313" key="2">
    <source>
        <dbReference type="Proteomes" id="UP000027602"/>
    </source>
</evidence>
<dbReference type="KEGG" id="bmet:BMMGA3_08080"/>
<name>I3E8C9_BACMM</name>
<dbReference type="EMBL" id="CP007739">
    <property type="protein sequence ID" value="AIE60022.1"/>
    <property type="molecule type" value="Genomic_DNA"/>
</dbReference>
<dbReference type="HOGENOM" id="CLU_2033426_0_0_9"/>
<proteinExistence type="predicted"/>
<dbReference type="RefSeq" id="WP_004433972.1">
    <property type="nucleotide sequence ID" value="NZ_ADWW01000002.1"/>
</dbReference>
<dbReference type="Proteomes" id="UP000027602">
    <property type="component" value="Chromosome"/>
</dbReference>
<dbReference type="eggNOG" id="ENOG5031YUJ">
    <property type="taxonomic scope" value="Bacteria"/>
</dbReference>
<keyword evidence="2" id="KW-1185">Reference proteome</keyword>
<evidence type="ECO:0000313" key="1">
    <source>
        <dbReference type="EMBL" id="AIE60022.1"/>
    </source>
</evidence>
<dbReference type="OrthoDB" id="2872327at2"/>
<organism evidence="1 2">
    <name type="scientific">Bacillus methanolicus (strain MGA3 / ATCC 53907)</name>
    <dbReference type="NCBI Taxonomy" id="796606"/>
    <lineage>
        <taxon>Bacteria</taxon>
        <taxon>Bacillati</taxon>
        <taxon>Bacillota</taxon>
        <taxon>Bacilli</taxon>
        <taxon>Bacillales</taxon>
        <taxon>Bacillaceae</taxon>
        <taxon>Bacillus</taxon>
    </lineage>
</organism>
<reference evidence="1 2" key="1">
    <citation type="journal article" date="2015" name="BMC Genomics">
        <title>Transcriptome analysis of thermophilic methylotrophic Bacillus methanolicus MGA3 using RNA-sequencing provides detailed insights into its previously uncharted transcriptional landscape.</title>
        <authorList>
            <person name="Irla M."/>
            <person name="Neshat A."/>
            <person name="Brautaset T."/>
            <person name="Ruckert C."/>
            <person name="Kalinowski J."/>
            <person name="Wendisch V.F."/>
        </authorList>
    </citation>
    <scope>NUCLEOTIDE SEQUENCE [LARGE SCALE GENOMIC DNA]</scope>
    <source>
        <strain evidence="2">MGA3 / ATCC 53907</strain>
    </source>
</reference>
<gene>
    <name evidence="1" type="ORF">BMMGA3_08080</name>
</gene>
<sequence>MTVKLYQAKAGDGIKKRGIKRSDSFFRTPEEAVSEALGLKERIDKKYKNEIHWDYEGKITGSIKKMKILRGYIDGNRKSHPFYLEILSIEQKDVPTVSPLKPKKMSAEDQKVLDNVVRLFN</sequence>
<dbReference type="AlphaFoldDB" id="I3E8C9"/>
<accession>I3E8C9</accession>